<gene>
    <name evidence="2" type="ORF">AGR7A_pAt30132</name>
</gene>
<feature type="region of interest" description="Disordered" evidence="1">
    <location>
        <begin position="50"/>
        <end position="75"/>
    </location>
</feature>
<accession>A0A1S7UB19</accession>
<evidence type="ECO:0000256" key="1">
    <source>
        <dbReference type="SAM" id="MobiDB-lite"/>
    </source>
</evidence>
<evidence type="ECO:0000313" key="3">
    <source>
        <dbReference type="Proteomes" id="UP000192140"/>
    </source>
</evidence>
<feature type="compositionally biased region" description="Basic residues" evidence="1">
    <location>
        <begin position="66"/>
        <end position="75"/>
    </location>
</feature>
<organism evidence="2 3">
    <name type="scientific">Agrobacterium deltaense NCPPB 1641</name>
    <dbReference type="NCBI Taxonomy" id="1183425"/>
    <lineage>
        <taxon>Bacteria</taxon>
        <taxon>Pseudomonadati</taxon>
        <taxon>Pseudomonadota</taxon>
        <taxon>Alphaproteobacteria</taxon>
        <taxon>Hyphomicrobiales</taxon>
        <taxon>Rhizobiaceae</taxon>
        <taxon>Rhizobium/Agrobacterium group</taxon>
        <taxon>Agrobacterium</taxon>
    </lineage>
</organism>
<dbReference type="AlphaFoldDB" id="A0A1S7UB19"/>
<keyword evidence="3" id="KW-1185">Reference proteome</keyword>
<name>A0A1S7UB19_9HYPH</name>
<evidence type="ECO:0000313" key="2">
    <source>
        <dbReference type="EMBL" id="CVI64084.1"/>
    </source>
</evidence>
<comment type="caution">
    <text evidence="2">The sequence shown here is derived from an EMBL/GenBank/DDBJ whole genome shotgun (WGS) entry which is preliminary data.</text>
</comment>
<reference evidence="2" key="1">
    <citation type="submission" date="2016-01" db="EMBL/GenBank/DDBJ databases">
        <authorList>
            <person name="Regsiter A."/>
            <person name="william w."/>
        </authorList>
    </citation>
    <scope>NUCLEOTIDE SEQUENCE</scope>
    <source>
        <strain evidence="2">NCPPB 1641</strain>
    </source>
</reference>
<dbReference type="EMBL" id="FCNP01000050">
    <property type="protein sequence ID" value="CVI64084.1"/>
    <property type="molecule type" value="Genomic_DNA"/>
</dbReference>
<proteinExistence type="predicted"/>
<protein>
    <submittedName>
        <fullName evidence="2">Uncharacterized protein</fullName>
    </submittedName>
</protein>
<dbReference type="Proteomes" id="UP000192140">
    <property type="component" value="Unassembled WGS sequence"/>
</dbReference>
<sequence>MEKTHSLPREVRPAAREESFDLTQMMTGATSELSKAVRRSHAAISVELDLSRSRHRSSQSGSRRLTLGKRIHLRC</sequence>